<dbReference type="Pfam" id="PF13399">
    <property type="entry name" value="LytR_C"/>
    <property type="match status" value="1"/>
</dbReference>
<feature type="compositionally biased region" description="Low complexity" evidence="1">
    <location>
        <begin position="235"/>
        <end position="263"/>
    </location>
</feature>
<gene>
    <name evidence="4" type="ORF">UFOPK4150_00354</name>
</gene>
<name>A0A6J7R183_9ZZZZ</name>
<keyword evidence="2" id="KW-0472">Membrane</keyword>
<proteinExistence type="predicted"/>
<keyword evidence="2" id="KW-0812">Transmembrane</keyword>
<accession>A0A6J7R183</accession>
<feature type="compositionally biased region" description="Basic and acidic residues" evidence="1">
    <location>
        <begin position="133"/>
        <end position="157"/>
    </location>
</feature>
<evidence type="ECO:0000259" key="3">
    <source>
        <dbReference type="Pfam" id="PF13399"/>
    </source>
</evidence>
<dbReference type="InterPro" id="IPR027381">
    <property type="entry name" value="LytR/CpsA/Psr_C"/>
</dbReference>
<evidence type="ECO:0000256" key="1">
    <source>
        <dbReference type="SAM" id="MobiDB-lite"/>
    </source>
</evidence>
<dbReference type="EMBL" id="CAFBPU010000005">
    <property type="protein sequence ID" value="CAB5022861.1"/>
    <property type="molecule type" value="Genomic_DNA"/>
</dbReference>
<protein>
    <submittedName>
        <fullName evidence="4">Unannotated protein</fullName>
    </submittedName>
</protein>
<dbReference type="AlphaFoldDB" id="A0A6J7R183"/>
<sequence length="361" mass="37562">MANRYDDDGNAVPPNDSVFDAWYEPEDAAGNDTPAPGPFPGEWSMGGNVEPEFSRGPAVPSRGPAVPSRGPAVPSRGPAVPSRGPAESGDELDDILTGYLDLRSDDVLPARREGVRRTPRPVPKDSWAPEPEGAPRRGSDRQDVRDVRAFDDDRDRTPGGSDGPRRPRPTRTPSGVGRILVPLALALVAVVALYAGWTKLRESSSPDPFATVTVSSSPFAENTNSPGPSASDTQEPTPSTSEAVTPTPTPEVSTSPSVGPTTPAVEPNRSTPVEVYNATTRAGLAAKVADTLRAAGWDVVKVGNWTGEGVTATTVFATGNEASVTTMKSDLPTTDVAGTTPATFAAGHLIVVIGADYPPPA</sequence>
<keyword evidence="2" id="KW-1133">Transmembrane helix</keyword>
<organism evidence="4">
    <name type="scientific">freshwater metagenome</name>
    <dbReference type="NCBI Taxonomy" id="449393"/>
    <lineage>
        <taxon>unclassified sequences</taxon>
        <taxon>metagenomes</taxon>
        <taxon>ecological metagenomes</taxon>
    </lineage>
</organism>
<evidence type="ECO:0000313" key="4">
    <source>
        <dbReference type="EMBL" id="CAB5022861.1"/>
    </source>
</evidence>
<feature type="domain" description="LytR/CpsA/Psr regulator C-terminal" evidence="3">
    <location>
        <begin position="271"/>
        <end position="357"/>
    </location>
</feature>
<feature type="transmembrane region" description="Helical" evidence="2">
    <location>
        <begin position="175"/>
        <end position="197"/>
    </location>
</feature>
<feature type="compositionally biased region" description="Basic and acidic residues" evidence="1">
    <location>
        <begin position="102"/>
        <end position="116"/>
    </location>
</feature>
<feature type="compositionally biased region" description="Polar residues" evidence="1">
    <location>
        <begin position="212"/>
        <end position="234"/>
    </location>
</feature>
<reference evidence="4" key="1">
    <citation type="submission" date="2020-05" db="EMBL/GenBank/DDBJ databases">
        <authorList>
            <person name="Chiriac C."/>
            <person name="Salcher M."/>
            <person name="Ghai R."/>
            <person name="Kavagutti S V."/>
        </authorList>
    </citation>
    <scope>NUCLEOTIDE SEQUENCE</scope>
</reference>
<evidence type="ECO:0000256" key="2">
    <source>
        <dbReference type="SAM" id="Phobius"/>
    </source>
</evidence>
<dbReference type="Gene3D" id="3.30.70.2390">
    <property type="match status" value="1"/>
</dbReference>
<feature type="region of interest" description="Disordered" evidence="1">
    <location>
        <begin position="202"/>
        <end position="271"/>
    </location>
</feature>
<feature type="region of interest" description="Disordered" evidence="1">
    <location>
        <begin position="1"/>
        <end position="176"/>
    </location>
</feature>